<evidence type="ECO:0008006" key="4">
    <source>
        <dbReference type="Google" id="ProtNLM"/>
    </source>
</evidence>
<dbReference type="RefSeq" id="WP_225945766.1">
    <property type="nucleotide sequence ID" value="NZ_JADBEB010000001.1"/>
</dbReference>
<proteinExistence type="predicted"/>
<reference evidence="2" key="1">
    <citation type="submission" date="2020-10" db="EMBL/GenBank/DDBJ databases">
        <title>Sequencing the genomes of 1000 actinobacteria strains.</title>
        <authorList>
            <person name="Klenk H.-P."/>
        </authorList>
    </citation>
    <scope>NUCLEOTIDE SEQUENCE</scope>
    <source>
        <strain evidence="2">DSM 46832</strain>
    </source>
</reference>
<gene>
    <name evidence="2" type="ORF">H4W31_006315</name>
</gene>
<evidence type="ECO:0000256" key="1">
    <source>
        <dbReference type="SAM" id="MobiDB-lite"/>
    </source>
</evidence>
<evidence type="ECO:0000313" key="2">
    <source>
        <dbReference type="EMBL" id="MBE1490677.1"/>
    </source>
</evidence>
<keyword evidence="3" id="KW-1185">Reference proteome</keyword>
<comment type="caution">
    <text evidence="2">The sequence shown here is derived from an EMBL/GenBank/DDBJ whole genome shotgun (WGS) entry which is preliminary data.</text>
</comment>
<sequence length="61" mass="6376">MGRPGHRLTSGKEGLLLRKLVYYNATTLDGFIAGPDSADPAGPDGPAFLTYNRPAESATAV</sequence>
<protein>
    <recommendedName>
        <fullName evidence="4">Deaminase</fullName>
    </recommendedName>
</protein>
<evidence type="ECO:0000313" key="3">
    <source>
        <dbReference type="Proteomes" id="UP000649753"/>
    </source>
</evidence>
<feature type="region of interest" description="Disordered" evidence="1">
    <location>
        <begin position="37"/>
        <end position="61"/>
    </location>
</feature>
<dbReference type="AlphaFoldDB" id="A0A927MBJ2"/>
<accession>A0A927MBJ2</accession>
<name>A0A927MBJ2_9ACTN</name>
<dbReference type="EMBL" id="JADBEB010000001">
    <property type="protein sequence ID" value="MBE1490677.1"/>
    <property type="molecule type" value="Genomic_DNA"/>
</dbReference>
<dbReference type="Proteomes" id="UP000649753">
    <property type="component" value="Unassembled WGS sequence"/>
</dbReference>
<feature type="compositionally biased region" description="Low complexity" evidence="1">
    <location>
        <begin position="37"/>
        <end position="47"/>
    </location>
</feature>
<organism evidence="2 3">
    <name type="scientific">Plantactinospora soyae</name>
    <dbReference type="NCBI Taxonomy" id="1544732"/>
    <lineage>
        <taxon>Bacteria</taxon>
        <taxon>Bacillati</taxon>
        <taxon>Actinomycetota</taxon>
        <taxon>Actinomycetes</taxon>
        <taxon>Micromonosporales</taxon>
        <taxon>Micromonosporaceae</taxon>
        <taxon>Plantactinospora</taxon>
    </lineage>
</organism>